<evidence type="ECO:0000313" key="2">
    <source>
        <dbReference type="Proteomes" id="UP000762676"/>
    </source>
</evidence>
<dbReference type="Proteomes" id="UP000762676">
    <property type="component" value="Unassembled WGS sequence"/>
</dbReference>
<name>A0AAV4H7M3_9GAST</name>
<protein>
    <submittedName>
        <fullName evidence="1">Uncharacterized protein</fullName>
    </submittedName>
</protein>
<keyword evidence="2" id="KW-1185">Reference proteome</keyword>
<dbReference type="EMBL" id="BMAT01005489">
    <property type="protein sequence ID" value="GFR94253.1"/>
    <property type="molecule type" value="Genomic_DNA"/>
</dbReference>
<reference evidence="1 2" key="1">
    <citation type="journal article" date="2021" name="Elife">
        <title>Chloroplast acquisition without the gene transfer in kleptoplastic sea slugs, Plakobranchus ocellatus.</title>
        <authorList>
            <person name="Maeda T."/>
            <person name="Takahashi S."/>
            <person name="Yoshida T."/>
            <person name="Shimamura S."/>
            <person name="Takaki Y."/>
            <person name="Nagai Y."/>
            <person name="Toyoda A."/>
            <person name="Suzuki Y."/>
            <person name="Arimoto A."/>
            <person name="Ishii H."/>
            <person name="Satoh N."/>
            <person name="Nishiyama T."/>
            <person name="Hasebe M."/>
            <person name="Maruyama T."/>
            <person name="Minagawa J."/>
            <person name="Obokata J."/>
            <person name="Shigenobu S."/>
        </authorList>
    </citation>
    <scope>NUCLEOTIDE SEQUENCE [LARGE SCALE GENOMIC DNA]</scope>
</reference>
<sequence length="92" mass="10267">MNTNYLLFFGKNHSYEVMIPIGGRWSLCGFHKFQGVTEVADDVSNEENVRALPHYDKTAPGQDCPAPRQIFPAQNGYRTATGLSRDTLHAPV</sequence>
<evidence type="ECO:0000313" key="1">
    <source>
        <dbReference type="EMBL" id="GFR94253.1"/>
    </source>
</evidence>
<proteinExistence type="predicted"/>
<dbReference type="AlphaFoldDB" id="A0AAV4H7M3"/>
<organism evidence="1 2">
    <name type="scientific">Elysia marginata</name>
    <dbReference type="NCBI Taxonomy" id="1093978"/>
    <lineage>
        <taxon>Eukaryota</taxon>
        <taxon>Metazoa</taxon>
        <taxon>Spiralia</taxon>
        <taxon>Lophotrochozoa</taxon>
        <taxon>Mollusca</taxon>
        <taxon>Gastropoda</taxon>
        <taxon>Heterobranchia</taxon>
        <taxon>Euthyneura</taxon>
        <taxon>Panpulmonata</taxon>
        <taxon>Sacoglossa</taxon>
        <taxon>Placobranchoidea</taxon>
        <taxon>Plakobranchidae</taxon>
        <taxon>Elysia</taxon>
    </lineage>
</organism>
<accession>A0AAV4H7M3</accession>
<gene>
    <name evidence="1" type="ORF">ElyMa_002664100</name>
</gene>
<comment type="caution">
    <text evidence="1">The sequence shown here is derived from an EMBL/GenBank/DDBJ whole genome shotgun (WGS) entry which is preliminary data.</text>
</comment>